<gene>
    <name evidence="1" type="ORF">M431DRAFT_423617</name>
</gene>
<keyword evidence="2" id="KW-1185">Reference proteome</keyword>
<evidence type="ECO:0000313" key="1">
    <source>
        <dbReference type="EMBL" id="PTB54597.1"/>
    </source>
</evidence>
<evidence type="ECO:0000313" key="2">
    <source>
        <dbReference type="Proteomes" id="UP000241690"/>
    </source>
</evidence>
<dbReference type="AlphaFoldDB" id="A0A2T4ABY7"/>
<dbReference type="EMBL" id="KZ679680">
    <property type="protein sequence ID" value="PTB54597.1"/>
    <property type="molecule type" value="Genomic_DNA"/>
</dbReference>
<proteinExistence type="predicted"/>
<reference evidence="1 2" key="1">
    <citation type="submission" date="2016-07" db="EMBL/GenBank/DDBJ databases">
        <title>Multiple horizontal gene transfer events from other fungi enriched the ability of initially mycotrophic Trichoderma (Ascomycota) to feed on dead plant biomass.</title>
        <authorList>
            <consortium name="DOE Joint Genome Institute"/>
            <person name="Aerts A."/>
            <person name="Atanasova L."/>
            <person name="Chenthamara K."/>
            <person name="Zhang J."/>
            <person name="Grujic M."/>
            <person name="Henrissat B."/>
            <person name="Kuo A."/>
            <person name="Salamov A."/>
            <person name="Lipzen A."/>
            <person name="Labutti K."/>
            <person name="Barry K."/>
            <person name="Miao Y."/>
            <person name="Rahimi M.J."/>
            <person name="Shen Q."/>
            <person name="Grigoriev I.V."/>
            <person name="Kubicek C.P."/>
            <person name="Druzhinina I.S."/>
        </authorList>
    </citation>
    <scope>NUCLEOTIDE SEQUENCE [LARGE SCALE GENOMIC DNA]</scope>
    <source>
        <strain evidence="1 2">CBS 226.95</strain>
    </source>
</reference>
<organism evidence="1 2">
    <name type="scientific">Trichoderma harzianum CBS 226.95</name>
    <dbReference type="NCBI Taxonomy" id="983964"/>
    <lineage>
        <taxon>Eukaryota</taxon>
        <taxon>Fungi</taxon>
        <taxon>Dikarya</taxon>
        <taxon>Ascomycota</taxon>
        <taxon>Pezizomycotina</taxon>
        <taxon>Sordariomycetes</taxon>
        <taxon>Hypocreomycetidae</taxon>
        <taxon>Hypocreales</taxon>
        <taxon>Hypocreaceae</taxon>
        <taxon>Trichoderma</taxon>
    </lineage>
</organism>
<sequence length="58" mass="6588">MHVLCASVFAVCRKSLLFAAISLTMYMLHITRTVRRTKQLTCNSPLLSLRHLIRTASL</sequence>
<dbReference type="Proteomes" id="UP000241690">
    <property type="component" value="Unassembled WGS sequence"/>
</dbReference>
<name>A0A2T4ABY7_TRIHA</name>
<accession>A0A2T4ABY7</accession>
<dbReference type="RefSeq" id="XP_024774274.1">
    <property type="nucleotide sequence ID" value="XM_024915052.1"/>
</dbReference>
<protein>
    <submittedName>
        <fullName evidence="1">Uncharacterized protein</fullName>
    </submittedName>
</protein>
<dbReference type="GeneID" id="36623618"/>